<proteinExistence type="predicted"/>
<dbReference type="OrthoDB" id="4118429at2759"/>
<gene>
    <name evidence="2" type="ORF">PV07_04906</name>
</gene>
<dbReference type="GeneID" id="27344100"/>
<reference evidence="2 3" key="1">
    <citation type="submission" date="2015-01" db="EMBL/GenBank/DDBJ databases">
        <title>The Genome Sequence of Cladophialophora immunda CBS83496.</title>
        <authorList>
            <consortium name="The Broad Institute Genomics Platform"/>
            <person name="Cuomo C."/>
            <person name="de Hoog S."/>
            <person name="Gorbushina A."/>
            <person name="Stielow B."/>
            <person name="Teixiera M."/>
            <person name="Abouelleil A."/>
            <person name="Chapman S.B."/>
            <person name="Priest M."/>
            <person name="Young S.K."/>
            <person name="Wortman J."/>
            <person name="Nusbaum C."/>
            <person name="Birren B."/>
        </authorList>
    </citation>
    <scope>NUCLEOTIDE SEQUENCE [LARGE SCALE GENOMIC DNA]</scope>
    <source>
        <strain evidence="2 3">CBS 83496</strain>
    </source>
</reference>
<organism evidence="2 3">
    <name type="scientific">Cladophialophora immunda</name>
    <dbReference type="NCBI Taxonomy" id="569365"/>
    <lineage>
        <taxon>Eukaryota</taxon>
        <taxon>Fungi</taxon>
        <taxon>Dikarya</taxon>
        <taxon>Ascomycota</taxon>
        <taxon>Pezizomycotina</taxon>
        <taxon>Eurotiomycetes</taxon>
        <taxon>Chaetothyriomycetidae</taxon>
        <taxon>Chaetothyriales</taxon>
        <taxon>Herpotrichiellaceae</taxon>
        <taxon>Cladophialophora</taxon>
    </lineage>
</organism>
<dbReference type="VEuPathDB" id="FungiDB:PV07_04906"/>
<feature type="signal peptide" evidence="1">
    <location>
        <begin position="1"/>
        <end position="16"/>
    </location>
</feature>
<keyword evidence="1" id="KW-0732">Signal</keyword>
<protein>
    <submittedName>
        <fullName evidence="2">Uncharacterized protein</fullName>
    </submittedName>
</protein>
<name>A0A0D2AUZ0_9EURO</name>
<sequence length="304" mass="34365">MRLCTTLLGWFSLVMAVALANKQEFIGGDDVSSYNLTLHFDDLSTDESGIGYNPKTNSTPLHCGDLYFQSFTVVNVAKAQKHLPDPVDLLCADSAPNALFSRRRAGHPWPRFSLHSLTDPSLPRDPNVMFNMRSVSISPTGSIPQDALVIIWLNFLKLPPDEWLGQGEEHRSFRDLLEGEPPWPKGRLYQLIAFFGPGPHPNLRIDWDSLRMRLPDIATKVDTFEVYGQLLQRAGPNEPYLVQGDWELCLDDVAVEIVRKTGRDEHQDSQETRNPRRVFVFADEDGSAIDVQKRAEKLIRELGL</sequence>
<evidence type="ECO:0000313" key="3">
    <source>
        <dbReference type="Proteomes" id="UP000054466"/>
    </source>
</evidence>
<dbReference type="RefSeq" id="XP_016249278.1">
    <property type="nucleotide sequence ID" value="XM_016391759.1"/>
</dbReference>
<evidence type="ECO:0000313" key="2">
    <source>
        <dbReference type="EMBL" id="KIW29062.1"/>
    </source>
</evidence>
<dbReference type="EMBL" id="KN847042">
    <property type="protein sequence ID" value="KIW29062.1"/>
    <property type="molecule type" value="Genomic_DNA"/>
</dbReference>
<feature type="chain" id="PRO_5002238632" evidence="1">
    <location>
        <begin position="17"/>
        <end position="304"/>
    </location>
</feature>
<evidence type="ECO:0000256" key="1">
    <source>
        <dbReference type="SAM" id="SignalP"/>
    </source>
</evidence>
<keyword evidence="3" id="KW-1185">Reference proteome</keyword>
<accession>A0A0D2AUZ0</accession>
<dbReference type="Proteomes" id="UP000054466">
    <property type="component" value="Unassembled WGS sequence"/>
</dbReference>
<dbReference type="AlphaFoldDB" id="A0A0D2AUZ0"/>
<dbReference type="HOGENOM" id="CLU_915280_0_0_1"/>